<dbReference type="InterPro" id="IPR001633">
    <property type="entry name" value="EAL_dom"/>
</dbReference>
<dbReference type="PANTHER" id="PTHR33121">
    <property type="entry name" value="CYCLIC DI-GMP PHOSPHODIESTERASE PDEF"/>
    <property type="match status" value="1"/>
</dbReference>
<dbReference type="InterPro" id="IPR035919">
    <property type="entry name" value="EAL_sf"/>
</dbReference>
<gene>
    <name evidence="3" type="ORF">Cci01nite_52520</name>
</gene>
<dbReference type="EMBL" id="BONH01000025">
    <property type="protein sequence ID" value="GIG00159.1"/>
    <property type="molecule type" value="Genomic_DNA"/>
</dbReference>
<dbReference type="InterPro" id="IPR050706">
    <property type="entry name" value="Cyclic-di-GMP_PDE-like"/>
</dbReference>
<dbReference type="RefSeq" id="WP_120314722.1">
    <property type="nucleotide sequence ID" value="NZ_BONH01000025.1"/>
</dbReference>
<feature type="transmembrane region" description="Helical" evidence="1">
    <location>
        <begin position="40"/>
        <end position="60"/>
    </location>
</feature>
<dbReference type="Pfam" id="PF00563">
    <property type="entry name" value="EAL"/>
    <property type="match status" value="1"/>
</dbReference>
<keyword evidence="1" id="KW-1133">Transmembrane helix</keyword>
<dbReference type="GO" id="GO:0071111">
    <property type="term" value="F:cyclic-guanylate-specific phosphodiesterase activity"/>
    <property type="evidence" value="ECO:0007669"/>
    <property type="project" value="InterPro"/>
</dbReference>
<name>A0A8J3KMX2_9ACTN</name>
<dbReference type="AlphaFoldDB" id="A0A8J3KMX2"/>
<dbReference type="Gene3D" id="3.20.20.450">
    <property type="entry name" value="EAL domain"/>
    <property type="match status" value="1"/>
</dbReference>
<feature type="transmembrane region" description="Helical" evidence="1">
    <location>
        <begin position="7"/>
        <end position="34"/>
    </location>
</feature>
<proteinExistence type="predicted"/>
<feature type="domain" description="EAL" evidence="2">
    <location>
        <begin position="75"/>
        <end position="330"/>
    </location>
</feature>
<keyword evidence="4" id="KW-1185">Reference proteome</keyword>
<dbReference type="SUPFAM" id="SSF141868">
    <property type="entry name" value="EAL domain-like"/>
    <property type="match status" value="1"/>
</dbReference>
<reference evidence="3 4" key="1">
    <citation type="submission" date="2021-01" db="EMBL/GenBank/DDBJ databases">
        <title>Whole genome shotgun sequence of Catellatospora citrea NBRC 14495.</title>
        <authorList>
            <person name="Komaki H."/>
            <person name="Tamura T."/>
        </authorList>
    </citation>
    <scope>NUCLEOTIDE SEQUENCE [LARGE SCALE GENOMIC DNA]</scope>
    <source>
        <strain evidence="3 4">NBRC 14495</strain>
    </source>
</reference>
<evidence type="ECO:0000313" key="3">
    <source>
        <dbReference type="EMBL" id="GIG00159.1"/>
    </source>
</evidence>
<keyword evidence="1" id="KW-0472">Membrane</keyword>
<dbReference type="PROSITE" id="PS50883">
    <property type="entry name" value="EAL"/>
    <property type="match status" value="1"/>
</dbReference>
<dbReference type="CDD" id="cd01948">
    <property type="entry name" value="EAL"/>
    <property type="match status" value="1"/>
</dbReference>
<dbReference type="SMART" id="SM00052">
    <property type="entry name" value="EAL"/>
    <property type="match status" value="1"/>
</dbReference>
<evidence type="ECO:0000313" key="4">
    <source>
        <dbReference type="Proteomes" id="UP000659904"/>
    </source>
</evidence>
<dbReference type="Proteomes" id="UP000659904">
    <property type="component" value="Unassembled WGS sequence"/>
</dbReference>
<organism evidence="3 4">
    <name type="scientific">Catellatospora citrea</name>
    <dbReference type="NCBI Taxonomy" id="53366"/>
    <lineage>
        <taxon>Bacteria</taxon>
        <taxon>Bacillati</taxon>
        <taxon>Actinomycetota</taxon>
        <taxon>Actinomycetes</taxon>
        <taxon>Micromonosporales</taxon>
        <taxon>Micromonosporaceae</taxon>
        <taxon>Catellatospora</taxon>
    </lineage>
</organism>
<dbReference type="PANTHER" id="PTHR33121:SF70">
    <property type="entry name" value="SIGNALING PROTEIN YKOW"/>
    <property type="match status" value="1"/>
</dbReference>
<evidence type="ECO:0000256" key="1">
    <source>
        <dbReference type="SAM" id="Phobius"/>
    </source>
</evidence>
<comment type="caution">
    <text evidence="3">The sequence shown here is derived from an EMBL/GenBank/DDBJ whole genome shotgun (WGS) entry which is preliminary data.</text>
</comment>
<accession>A0A8J3KMX2</accession>
<evidence type="ECO:0000259" key="2">
    <source>
        <dbReference type="PROSITE" id="PS50883"/>
    </source>
</evidence>
<keyword evidence="1" id="KW-0812">Transmembrane</keyword>
<protein>
    <recommendedName>
        <fullName evidence="2">EAL domain-containing protein</fullName>
    </recommendedName>
</protein>
<sequence length="335" mass="35606">MARSTQLTPVVVAAVVAFTGLLTLAMAGLMAVGADSVPAASVPLGFFMAGGGSAILLYLLRRRPPGDVWARSTALEAFDRTFAHAVHHGELRMHYQPIVRISDREVVSMEALVRWQHPALGLMAPGQFLPSARRAGHLTLLDEWVLQQACADLVELTSRLGGTAPSSVNVNLSPQTLSGDFDELVISILQRTGLRSDRLRLELPEDADLQTLTAAGPRLERLIAHGVGVTLDDMGTGSTTMRYLSMVSIQGIKIDKDFVAGMGHNPRDHTVVKVLTELGHGLGLHVTAEGVETAEQLRALAVMGVGYAQGYHLAVPQPLDALCATLDTGGTCGEA</sequence>